<comment type="caution">
    <text evidence="2">The sequence shown here is derived from an EMBL/GenBank/DDBJ whole genome shotgun (WGS) entry which is preliminary data.</text>
</comment>
<name>A0AAV2PZ55_MEGNR</name>
<evidence type="ECO:0000313" key="2">
    <source>
        <dbReference type="EMBL" id="CAL4066499.1"/>
    </source>
</evidence>
<keyword evidence="1" id="KW-1133">Transmembrane helix</keyword>
<feature type="transmembrane region" description="Helical" evidence="1">
    <location>
        <begin position="139"/>
        <end position="156"/>
    </location>
</feature>
<gene>
    <name evidence="2" type="ORF">MNOR_LOCUS5746</name>
</gene>
<feature type="non-terminal residue" evidence="2">
    <location>
        <position position="1"/>
    </location>
</feature>
<dbReference type="AlphaFoldDB" id="A0AAV2PZ55"/>
<evidence type="ECO:0000313" key="3">
    <source>
        <dbReference type="Proteomes" id="UP001497623"/>
    </source>
</evidence>
<keyword evidence="1" id="KW-0472">Membrane</keyword>
<keyword evidence="1" id="KW-0812">Transmembrane</keyword>
<organism evidence="2 3">
    <name type="scientific">Meganyctiphanes norvegica</name>
    <name type="common">Northern krill</name>
    <name type="synonym">Thysanopoda norvegica</name>
    <dbReference type="NCBI Taxonomy" id="48144"/>
    <lineage>
        <taxon>Eukaryota</taxon>
        <taxon>Metazoa</taxon>
        <taxon>Ecdysozoa</taxon>
        <taxon>Arthropoda</taxon>
        <taxon>Crustacea</taxon>
        <taxon>Multicrustacea</taxon>
        <taxon>Malacostraca</taxon>
        <taxon>Eumalacostraca</taxon>
        <taxon>Eucarida</taxon>
        <taxon>Euphausiacea</taxon>
        <taxon>Euphausiidae</taxon>
        <taxon>Meganyctiphanes</taxon>
    </lineage>
</organism>
<keyword evidence="3" id="KW-1185">Reference proteome</keyword>
<accession>A0AAV2PZ55</accession>
<evidence type="ECO:0000256" key="1">
    <source>
        <dbReference type="SAM" id="Phobius"/>
    </source>
</evidence>
<sequence>STLFSRPSLEYYCDWKMLRYFVVTLLVMAGMLGTTWGQEFPEGTQDGPCPNIGFRGRWRRFHFTRIWGTWHEQVRSQSYFQPTQCPTTNTWSGIPPSANVISAGTSPDGTTNEMPRNGVIGDVPNQILFPNPMPSPSKLHIYLTNIYIHYIFIYGMI</sequence>
<dbReference type="EMBL" id="CAXKWB010002277">
    <property type="protein sequence ID" value="CAL4066499.1"/>
    <property type="molecule type" value="Genomic_DNA"/>
</dbReference>
<protein>
    <submittedName>
        <fullName evidence="2">Uncharacterized protein</fullName>
    </submittedName>
</protein>
<feature type="transmembrane region" description="Helical" evidence="1">
    <location>
        <begin position="20"/>
        <end position="38"/>
    </location>
</feature>
<dbReference type="Proteomes" id="UP001497623">
    <property type="component" value="Unassembled WGS sequence"/>
</dbReference>
<proteinExistence type="predicted"/>
<reference evidence="2 3" key="1">
    <citation type="submission" date="2024-05" db="EMBL/GenBank/DDBJ databases">
        <authorList>
            <person name="Wallberg A."/>
        </authorList>
    </citation>
    <scope>NUCLEOTIDE SEQUENCE [LARGE SCALE GENOMIC DNA]</scope>
</reference>